<dbReference type="Gene3D" id="1.10.510.10">
    <property type="entry name" value="Transferase(Phosphotransferase) domain 1"/>
    <property type="match status" value="1"/>
</dbReference>
<dbReference type="Proteomes" id="UP001194468">
    <property type="component" value="Unassembled WGS sequence"/>
</dbReference>
<keyword evidence="3" id="KW-1185">Reference proteome</keyword>
<evidence type="ECO:0000313" key="3">
    <source>
        <dbReference type="Proteomes" id="UP001194468"/>
    </source>
</evidence>
<sequence>MTPGGSKPSPKPSSSPRVLKAFSSDDVLTSTLPIPLSFPDYVSAEARDLLSTMLVPDPMRRADLRLIMPHPWLSAYAHIFSNGVEDLERATKERH</sequence>
<dbReference type="EMBL" id="WHUW01000100">
    <property type="protein sequence ID" value="KAF8424789.1"/>
    <property type="molecule type" value="Genomic_DNA"/>
</dbReference>
<comment type="caution">
    <text evidence="2">The sequence shown here is derived from an EMBL/GenBank/DDBJ whole genome shotgun (WGS) entry which is preliminary data.</text>
</comment>
<protein>
    <submittedName>
        <fullName evidence="2">Uncharacterized protein</fullName>
    </submittedName>
</protein>
<dbReference type="InterPro" id="IPR011009">
    <property type="entry name" value="Kinase-like_dom_sf"/>
</dbReference>
<gene>
    <name evidence="2" type="ORF">L210DRAFT_3645823</name>
    <name evidence="1" type="ORF">L210DRAFT_3653342</name>
</gene>
<evidence type="ECO:0000313" key="2">
    <source>
        <dbReference type="EMBL" id="KAF8439842.1"/>
    </source>
</evidence>
<dbReference type="AlphaFoldDB" id="A0AAD4BUL0"/>
<dbReference type="EMBL" id="WHUW01000013">
    <property type="protein sequence ID" value="KAF8439842.1"/>
    <property type="molecule type" value="Genomic_DNA"/>
</dbReference>
<name>A0AAD4BUL0_BOLED</name>
<accession>A0AAD4BUL0</accession>
<reference evidence="2" key="1">
    <citation type="submission" date="2019-10" db="EMBL/GenBank/DDBJ databases">
        <authorList>
            <consortium name="DOE Joint Genome Institute"/>
            <person name="Kuo A."/>
            <person name="Miyauchi S."/>
            <person name="Kiss E."/>
            <person name="Drula E."/>
            <person name="Kohler A."/>
            <person name="Sanchez-Garcia M."/>
            <person name="Andreopoulos B."/>
            <person name="Barry K.W."/>
            <person name="Bonito G."/>
            <person name="Buee M."/>
            <person name="Carver A."/>
            <person name="Chen C."/>
            <person name="Cichocki N."/>
            <person name="Clum A."/>
            <person name="Culley D."/>
            <person name="Crous P.W."/>
            <person name="Fauchery L."/>
            <person name="Girlanda M."/>
            <person name="Hayes R."/>
            <person name="Keri Z."/>
            <person name="LaButti K."/>
            <person name="Lipzen A."/>
            <person name="Lombard V."/>
            <person name="Magnuson J."/>
            <person name="Maillard F."/>
            <person name="Morin E."/>
            <person name="Murat C."/>
            <person name="Nolan M."/>
            <person name="Ohm R."/>
            <person name="Pangilinan J."/>
            <person name="Pereira M."/>
            <person name="Perotto S."/>
            <person name="Peter M."/>
            <person name="Riley R."/>
            <person name="Sitrit Y."/>
            <person name="Stielow B."/>
            <person name="Szollosi G."/>
            <person name="Zifcakova L."/>
            <person name="Stursova M."/>
            <person name="Spatafora J.W."/>
            <person name="Tedersoo L."/>
            <person name="Vaario L.-M."/>
            <person name="Yamada A."/>
            <person name="Yan M."/>
            <person name="Wang P."/>
            <person name="Xu J."/>
            <person name="Bruns T."/>
            <person name="Baldrian P."/>
            <person name="Vilgalys R."/>
            <person name="Henrissat B."/>
            <person name="Grigoriev I.V."/>
            <person name="Hibbett D."/>
            <person name="Nagy L.G."/>
            <person name="Martin F.M."/>
        </authorList>
    </citation>
    <scope>NUCLEOTIDE SEQUENCE</scope>
    <source>
        <strain evidence="2">BED1</strain>
    </source>
</reference>
<evidence type="ECO:0000313" key="1">
    <source>
        <dbReference type="EMBL" id="KAF8424789.1"/>
    </source>
</evidence>
<proteinExistence type="predicted"/>
<dbReference type="SUPFAM" id="SSF56112">
    <property type="entry name" value="Protein kinase-like (PK-like)"/>
    <property type="match status" value="1"/>
</dbReference>
<organism evidence="2 3">
    <name type="scientific">Boletus edulis BED1</name>
    <dbReference type="NCBI Taxonomy" id="1328754"/>
    <lineage>
        <taxon>Eukaryota</taxon>
        <taxon>Fungi</taxon>
        <taxon>Dikarya</taxon>
        <taxon>Basidiomycota</taxon>
        <taxon>Agaricomycotina</taxon>
        <taxon>Agaricomycetes</taxon>
        <taxon>Agaricomycetidae</taxon>
        <taxon>Boletales</taxon>
        <taxon>Boletineae</taxon>
        <taxon>Boletaceae</taxon>
        <taxon>Boletoideae</taxon>
        <taxon>Boletus</taxon>
    </lineage>
</organism>
<reference evidence="2" key="2">
    <citation type="journal article" date="2020" name="Nat. Commun.">
        <title>Large-scale genome sequencing of mycorrhizal fungi provides insights into the early evolution of symbiotic traits.</title>
        <authorList>
            <person name="Miyauchi S."/>
            <person name="Kiss E."/>
            <person name="Kuo A."/>
            <person name="Drula E."/>
            <person name="Kohler A."/>
            <person name="Sanchez-Garcia M."/>
            <person name="Morin E."/>
            <person name="Andreopoulos B."/>
            <person name="Barry K.W."/>
            <person name="Bonito G."/>
            <person name="Buee M."/>
            <person name="Carver A."/>
            <person name="Chen C."/>
            <person name="Cichocki N."/>
            <person name="Clum A."/>
            <person name="Culley D."/>
            <person name="Crous P.W."/>
            <person name="Fauchery L."/>
            <person name="Girlanda M."/>
            <person name="Hayes R.D."/>
            <person name="Keri Z."/>
            <person name="LaButti K."/>
            <person name="Lipzen A."/>
            <person name="Lombard V."/>
            <person name="Magnuson J."/>
            <person name="Maillard F."/>
            <person name="Murat C."/>
            <person name="Nolan M."/>
            <person name="Ohm R.A."/>
            <person name="Pangilinan J."/>
            <person name="Pereira M.F."/>
            <person name="Perotto S."/>
            <person name="Peter M."/>
            <person name="Pfister S."/>
            <person name="Riley R."/>
            <person name="Sitrit Y."/>
            <person name="Stielow J.B."/>
            <person name="Szollosi G."/>
            <person name="Zifcakova L."/>
            <person name="Stursova M."/>
            <person name="Spatafora J.W."/>
            <person name="Tedersoo L."/>
            <person name="Vaario L.M."/>
            <person name="Yamada A."/>
            <person name="Yan M."/>
            <person name="Wang P."/>
            <person name="Xu J."/>
            <person name="Bruns T."/>
            <person name="Baldrian P."/>
            <person name="Vilgalys R."/>
            <person name="Dunand C."/>
            <person name="Henrissat B."/>
            <person name="Grigoriev I.V."/>
            <person name="Hibbett D."/>
            <person name="Nagy L.G."/>
            <person name="Martin F.M."/>
        </authorList>
    </citation>
    <scope>NUCLEOTIDE SEQUENCE</scope>
    <source>
        <strain evidence="2">BED1</strain>
    </source>
</reference>